<keyword evidence="2" id="KW-1185">Reference proteome</keyword>
<dbReference type="EMBL" id="JALPRF010000012">
    <property type="protein sequence ID" value="MCK8495861.1"/>
    <property type="molecule type" value="Genomic_DNA"/>
</dbReference>
<comment type="caution">
    <text evidence="1">The sequence shown here is derived from an EMBL/GenBank/DDBJ whole genome shotgun (WGS) entry which is preliminary data.</text>
</comment>
<proteinExistence type="predicted"/>
<evidence type="ECO:0000313" key="1">
    <source>
        <dbReference type="EMBL" id="MCK8495861.1"/>
    </source>
</evidence>
<reference evidence="1 2" key="1">
    <citation type="submission" date="2022-04" db="EMBL/GenBank/DDBJ databases">
        <title>Spirosoma sp. strain RP8 genome sequencing and assembly.</title>
        <authorList>
            <person name="Jung Y."/>
        </authorList>
    </citation>
    <scope>NUCLEOTIDE SEQUENCE [LARGE SCALE GENOMIC DNA]</scope>
    <source>
        <strain evidence="1 2">RP8</strain>
    </source>
</reference>
<organism evidence="1 2">
    <name type="scientific">Spirosoma liriopis</name>
    <dbReference type="NCBI Taxonomy" id="2937440"/>
    <lineage>
        <taxon>Bacteria</taxon>
        <taxon>Pseudomonadati</taxon>
        <taxon>Bacteroidota</taxon>
        <taxon>Cytophagia</taxon>
        <taxon>Cytophagales</taxon>
        <taxon>Cytophagaceae</taxon>
        <taxon>Spirosoma</taxon>
    </lineage>
</organism>
<evidence type="ECO:0000313" key="2">
    <source>
        <dbReference type="Proteomes" id="UP001202180"/>
    </source>
</evidence>
<accession>A0ABT0HUJ1</accession>
<protein>
    <submittedName>
        <fullName evidence="1">Uncharacterized protein</fullName>
    </submittedName>
</protein>
<dbReference type="Proteomes" id="UP001202180">
    <property type="component" value="Unassembled WGS sequence"/>
</dbReference>
<sequence>MLTNQKRYELLEALPVYGPMYIPVTRNKSGSQDFYSQGFVVRFFKSDGSTWVANFKPGMTPYNAVFDFPDTDIIIVIAGGSGYTMNRDHITPIDTFGYGIRMAVRADSQQVAAADYTDIKVINAKGQVWVSRQISWDGIQDLRVEGEIVSGKNYDPMGEEWVDFTLNLTTRQVKGGSYARYDL</sequence>
<name>A0ABT0HUJ1_9BACT</name>
<gene>
    <name evidence="1" type="ORF">M0L20_28605</name>
</gene>
<dbReference type="RefSeq" id="WP_248480645.1">
    <property type="nucleotide sequence ID" value="NZ_JALPRF010000012.1"/>
</dbReference>